<gene>
    <name evidence="3" type="ORF">B0H16DRAFT_1735387</name>
</gene>
<evidence type="ECO:0000313" key="4">
    <source>
        <dbReference type="Proteomes" id="UP001215598"/>
    </source>
</evidence>
<evidence type="ECO:0000256" key="2">
    <source>
        <dbReference type="SAM" id="Phobius"/>
    </source>
</evidence>
<accession>A0AAD7MQ31</accession>
<feature type="transmembrane region" description="Helical" evidence="2">
    <location>
        <begin position="171"/>
        <end position="191"/>
    </location>
</feature>
<dbReference type="EMBL" id="JARKIB010000183">
    <property type="protein sequence ID" value="KAJ7726886.1"/>
    <property type="molecule type" value="Genomic_DNA"/>
</dbReference>
<keyword evidence="2" id="KW-1133">Transmembrane helix</keyword>
<evidence type="ECO:0000313" key="3">
    <source>
        <dbReference type="EMBL" id="KAJ7726886.1"/>
    </source>
</evidence>
<feature type="region of interest" description="Disordered" evidence="1">
    <location>
        <begin position="1"/>
        <end position="44"/>
    </location>
</feature>
<keyword evidence="2" id="KW-0472">Membrane</keyword>
<comment type="caution">
    <text evidence="3">The sequence shown here is derived from an EMBL/GenBank/DDBJ whole genome shotgun (WGS) entry which is preliminary data.</text>
</comment>
<sequence length="218" mass="23714">MNRLKKNGQSPQKSTISTGTTPGPSLSTGNAVVVRPPLQANRPVPSETYKTALQPRSGAEQYWAARALSAETLLAARVEHHRELRSLSFVEEAKRAKERAMHDARHAKLEKLVLALLAMLFVLMLALLNFVRTSASVPHTRKPPAHFTIPIFSPFTSVVEHETSVIGSKTLTVFAFALAGLAYFASLQGYVGPGRKDISPSCILREGPVGILACQKTF</sequence>
<dbReference type="Proteomes" id="UP001215598">
    <property type="component" value="Unassembled WGS sequence"/>
</dbReference>
<protein>
    <submittedName>
        <fullName evidence="3">Uncharacterized protein</fullName>
    </submittedName>
</protein>
<dbReference type="AlphaFoldDB" id="A0AAD7MQ31"/>
<keyword evidence="4" id="KW-1185">Reference proteome</keyword>
<organism evidence="3 4">
    <name type="scientific">Mycena metata</name>
    <dbReference type="NCBI Taxonomy" id="1033252"/>
    <lineage>
        <taxon>Eukaryota</taxon>
        <taxon>Fungi</taxon>
        <taxon>Dikarya</taxon>
        <taxon>Basidiomycota</taxon>
        <taxon>Agaricomycotina</taxon>
        <taxon>Agaricomycetes</taxon>
        <taxon>Agaricomycetidae</taxon>
        <taxon>Agaricales</taxon>
        <taxon>Marasmiineae</taxon>
        <taxon>Mycenaceae</taxon>
        <taxon>Mycena</taxon>
    </lineage>
</organism>
<reference evidence="3" key="1">
    <citation type="submission" date="2023-03" db="EMBL/GenBank/DDBJ databases">
        <title>Massive genome expansion in bonnet fungi (Mycena s.s.) driven by repeated elements and novel gene families across ecological guilds.</title>
        <authorList>
            <consortium name="Lawrence Berkeley National Laboratory"/>
            <person name="Harder C.B."/>
            <person name="Miyauchi S."/>
            <person name="Viragh M."/>
            <person name="Kuo A."/>
            <person name="Thoen E."/>
            <person name="Andreopoulos B."/>
            <person name="Lu D."/>
            <person name="Skrede I."/>
            <person name="Drula E."/>
            <person name="Henrissat B."/>
            <person name="Morin E."/>
            <person name="Kohler A."/>
            <person name="Barry K."/>
            <person name="LaButti K."/>
            <person name="Morin E."/>
            <person name="Salamov A."/>
            <person name="Lipzen A."/>
            <person name="Mereny Z."/>
            <person name="Hegedus B."/>
            <person name="Baldrian P."/>
            <person name="Stursova M."/>
            <person name="Weitz H."/>
            <person name="Taylor A."/>
            <person name="Grigoriev I.V."/>
            <person name="Nagy L.G."/>
            <person name="Martin F."/>
            <person name="Kauserud H."/>
        </authorList>
    </citation>
    <scope>NUCLEOTIDE SEQUENCE</scope>
    <source>
        <strain evidence="3">CBHHK182m</strain>
    </source>
</reference>
<feature type="transmembrane region" description="Helical" evidence="2">
    <location>
        <begin position="112"/>
        <end position="131"/>
    </location>
</feature>
<proteinExistence type="predicted"/>
<feature type="compositionally biased region" description="Low complexity" evidence="1">
    <location>
        <begin position="14"/>
        <end position="29"/>
    </location>
</feature>
<keyword evidence="2" id="KW-0812">Transmembrane</keyword>
<evidence type="ECO:0000256" key="1">
    <source>
        <dbReference type="SAM" id="MobiDB-lite"/>
    </source>
</evidence>
<name>A0AAD7MQ31_9AGAR</name>